<feature type="compositionally biased region" description="Polar residues" evidence="1">
    <location>
        <begin position="146"/>
        <end position="162"/>
    </location>
</feature>
<feature type="region of interest" description="Disordered" evidence="1">
    <location>
        <begin position="125"/>
        <end position="177"/>
    </location>
</feature>
<organism evidence="2 3">
    <name type="scientific">Thelohanellus kitauei</name>
    <name type="common">Myxosporean</name>
    <dbReference type="NCBI Taxonomy" id="669202"/>
    <lineage>
        <taxon>Eukaryota</taxon>
        <taxon>Metazoa</taxon>
        <taxon>Cnidaria</taxon>
        <taxon>Myxozoa</taxon>
        <taxon>Myxosporea</taxon>
        <taxon>Bivalvulida</taxon>
        <taxon>Platysporina</taxon>
        <taxon>Myxobolidae</taxon>
        <taxon>Thelohanellus</taxon>
    </lineage>
</organism>
<reference evidence="2 3" key="1">
    <citation type="journal article" date="2014" name="Genome Biol. Evol.">
        <title>The genome of the myxosporean Thelohanellus kitauei shows adaptations to nutrient acquisition within its fish host.</title>
        <authorList>
            <person name="Yang Y."/>
            <person name="Xiong J."/>
            <person name="Zhou Z."/>
            <person name="Huo F."/>
            <person name="Miao W."/>
            <person name="Ran C."/>
            <person name="Liu Y."/>
            <person name="Zhang J."/>
            <person name="Feng J."/>
            <person name="Wang M."/>
            <person name="Wang M."/>
            <person name="Wang L."/>
            <person name="Yao B."/>
        </authorList>
    </citation>
    <scope>NUCLEOTIDE SEQUENCE [LARGE SCALE GENOMIC DNA]</scope>
    <source>
        <strain evidence="2">Wuqing</strain>
    </source>
</reference>
<evidence type="ECO:0000256" key="1">
    <source>
        <dbReference type="SAM" id="MobiDB-lite"/>
    </source>
</evidence>
<evidence type="ECO:0000313" key="2">
    <source>
        <dbReference type="EMBL" id="KII69891.1"/>
    </source>
</evidence>
<evidence type="ECO:0000313" key="3">
    <source>
        <dbReference type="Proteomes" id="UP000031668"/>
    </source>
</evidence>
<dbReference type="EMBL" id="JWZT01002262">
    <property type="protein sequence ID" value="KII69891.1"/>
    <property type="molecule type" value="Genomic_DNA"/>
</dbReference>
<feature type="compositionally biased region" description="Basic and acidic residues" evidence="1">
    <location>
        <begin position="164"/>
        <end position="177"/>
    </location>
</feature>
<accession>A0A0C2MRN8</accession>
<keyword evidence="3" id="KW-1185">Reference proteome</keyword>
<feature type="region of interest" description="Disordered" evidence="1">
    <location>
        <begin position="1"/>
        <end position="22"/>
    </location>
</feature>
<name>A0A0C2MRN8_THEKT</name>
<dbReference type="Proteomes" id="UP000031668">
    <property type="component" value="Unassembled WGS sequence"/>
</dbReference>
<comment type="caution">
    <text evidence="2">The sequence shown here is derived from an EMBL/GenBank/DDBJ whole genome shotgun (WGS) entry which is preliminary data.</text>
</comment>
<dbReference type="AlphaFoldDB" id="A0A0C2MRN8"/>
<protein>
    <submittedName>
        <fullName evidence="2">Uncharacterized protein</fullName>
    </submittedName>
</protein>
<proteinExistence type="predicted"/>
<sequence>MASSSAASAGQSGPGKHRAGRKVRLRQLMARLRSGDLPEWVSGDDVFQLFSRYAPEALQAQTLGEWPMSTTLEFPLLQPAASTLRGTHQASQASEMPAVQYRPIWQRGSSGQITGRRLSMACCSPDGRPRGDWPVIGQPSRGGPSRQFQLIRSTARQANSLQDLRPRGQQDGKREAA</sequence>
<gene>
    <name evidence="2" type="ORF">RF11_15675</name>
</gene>